<evidence type="ECO:0000313" key="4">
    <source>
        <dbReference type="Proteomes" id="UP000799757"/>
    </source>
</evidence>
<proteinExistence type="inferred from homology"/>
<protein>
    <submittedName>
        <fullName evidence="3">NAD(P)-binding protein</fullName>
    </submittedName>
</protein>
<dbReference type="PANTHER" id="PTHR24320:SF154">
    <property type="entry name" value="OXIDOREDUCTASE, SHORT-CHAIN DEHYDROGENASE_REDUCTASE FAMILY (AFU_ORTHOLOGUE AFUA_2G04560)"/>
    <property type="match status" value="1"/>
</dbReference>
<organism evidence="3 4">
    <name type="scientific">Melanomma pulvis-pyrius CBS 109.77</name>
    <dbReference type="NCBI Taxonomy" id="1314802"/>
    <lineage>
        <taxon>Eukaryota</taxon>
        <taxon>Fungi</taxon>
        <taxon>Dikarya</taxon>
        <taxon>Ascomycota</taxon>
        <taxon>Pezizomycotina</taxon>
        <taxon>Dothideomycetes</taxon>
        <taxon>Pleosporomycetidae</taxon>
        <taxon>Pleosporales</taxon>
        <taxon>Melanommataceae</taxon>
        <taxon>Melanomma</taxon>
    </lineage>
</organism>
<dbReference type="GO" id="GO:0016491">
    <property type="term" value="F:oxidoreductase activity"/>
    <property type="evidence" value="ECO:0007669"/>
    <property type="project" value="UniProtKB-KW"/>
</dbReference>
<evidence type="ECO:0000256" key="2">
    <source>
        <dbReference type="ARBA" id="ARBA00023002"/>
    </source>
</evidence>
<gene>
    <name evidence="3" type="ORF">K505DRAFT_413122</name>
</gene>
<name>A0A6A6XUT2_9PLEO</name>
<accession>A0A6A6XUT2</accession>
<dbReference type="EMBL" id="MU001751">
    <property type="protein sequence ID" value="KAF2800200.1"/>
    <property type="molecule type" value="Genomic_DNA"/>
</dbReference>
<evidence type="ECO:0000256" key="1">
    <source>
        <dbReference type="ARBA" id="ARBA00006484"/>
    </source>
</evidence>
<sequence>MPAIVGHVDFNPEKDIPSLKGKVIFVTGGTAGIGASSVTLLAAHSPLHIYFSGRNATAGSALISNLQAAHPSVGLTFVPMDLTSLASVKSALKKHFTHTRLDILICNAGIMAQQPSLSTDGYEIQFAVNHLGNAMVTSHLLPTLLATAAQPGTDVRVVNITSLGYAMRPSSGISFAELDAHSNMNRVFMGPWMRYGHSKVANILSATELARRHPQITAVSVHPGVVRTDLVHSQTFLNRVFIYSMNWLMGIKFMEPEQGAWNTVWCAAAAKKEELKNGGFYIPVGEEKSKDLEKDKVAASKELAGKLWEWTEGVLGKF</sequence>
<comment type="similarity">
    <text evidence="1">Belongs to the short-chain dehydrogenases/reductases (SDR) family.</text>
</comment>
<dbReference type="Gene3D" id="3.40.50.720">
    <property type="entry name" value="NAD(P)-binding Rossmann-like Domain"/>
    <property type="match status" value="1"/>
</dbReference>
<dbReference type="PANTHER" id="PTHR24320">
    <property type="entry name" value="RETINOL DEHYDROGENASE"/>
    <property type="match status" value="1"/>
</dbReference>
<keyword evidence="4" id="KW-1185">Reference proteome</keyword>
<keyword evidence="2" id="KW-0560">Oxidoreductase</keyword>
<dbReference type="Proteomes" id="UP000799757">
    <property type="component" value="Unassembled WGS sequence"/>
</dbReference>
<dbReference type="AlphaFoldDB" id="A0A6A6XUT2"/>
<dbReference type="OrthoDB" id="191139at2759"/>
<dbReference type="InterPro" id="IPR002347">
    <property type="entry name" value="SDR_fam"/>
</dbReference>
<evidence type="ECO:0000313" key="3">
    <source>
        <dbReference type="EMBL" id="KAF2800200.1"/>
    </source>
</evidence>
<dbReference type="SUPFAM" id="SSF51735">
    <property type="entry name" value="NAD(P)-binding Rossmann-fold domains"/>
    <property type="match status" value="1"/>
</dbReference>
<dbReference type="Pfam" id="PF00106">
    <property type="entry name" value="adh_short"/>
    <property type="match status" value="1"/>
</dbReference>
<reference evidence="3" key="1">
    <citation type="journal article" date="2020" name="Stud. Mycol.">
        <title>101 Dothideomycetes genomes: a test case for predicting lifestyles and emergence of pathogens.</title>
        <authorList>
            <person name="Haridas S."/>
            <person name="Albert R."/>
            <person name="Binder M."/>
            <person name="Bloem J."/>
            <person name="Labutti K."/>
            <person name="Salamov A."/>
            <person name="Andreopoulos B."/>
            <person name="Baker S."/>
            <person name="Barry K."/>
            <person name="Bills G."/>
            <person name="Bluhm B."/>
            <person name="Cannon C."/>
            <person name="Castanera R."/>
            <person name="Culley D."/>
            <person name="Daum C."/>
            <person name="Ezra D."/>
            <person name="Gonzalez J."/>
            <person name="Henrissat B."/>
            <person name="Kuo A."/>
            <person name="Liang C."/>
            <person name="Lipzen A."/>
            <person name="Lutzoni F."/>
            <person name="Magnuson J."/>
            <person name="Mondo S."/>
            <person name="Nolan M."/>
            <person name="Ohm R."/>
            <person name="Pangilinan J."/>
            <person name="Park H.-J."/>
            <person name="Ramirez L."/>
            <person name="Alfaro M."/>
            <person name="Sun H."/>
            <person name="Tritt A."/>
            <person name="Yoshinaga Y."/>
            <person name="Zwiers L.-H."/>
            <person name="Turgeon B."/>
            <person name="Goodwin S."/>
            <person name="Spatafora J."/>
            <person name="Crous P."/>
            <person name="Grigoriev I."/>
        </authorList>
    </citation>
    <scope>NUCLEOTIDE SEQUENCE</scope>
    <source>
        <strain evidence="3">CBS 109.77</strain>
    </source>
</reference>
<dbReference type="PRINTS" id="PR00081">
    <property type="entry name" value="GDHRDH"/>
</dbReference>
<dbReference type="InterPro" id="IPR036291">
    <property type="entry name" value="NAD(P)-bd_dom_sf"/>
</dbReference>